<dbReference type="EnsemblMetazoa" id="HelroT158648">
    <property type="protein sequence ID" value="HelroP158648"/>
    <property type="gene ID" value="HelroG158648"/>
</dbReference>
<gene>
    <name evidence="2" type="primary">20197980</name>
    <name evidence="1" type="ORF">HELRODRAFT_158648</name>
</gene>
<evidence type="ECO:0008006" key="4">
    <source>
        <dbReference type="Google" id="ProtNLM"/>
    </source>
</evidence>
<dbReference type="KEGG" id="hro:HELRODRAFT_158648"/>
<evidence type="ECO:0000313" key="1">
    <source>
        <dbReference type="EMBL" id="ESO12186.1"/>
    </source>
</evidence>
<protein>
    <recommendedName>
        <fullName evidence="4">Endonuclease/exonuclease/phosphatase domain-containing protein</fullName>
    </recommendedName>
</protein>
<dbReference type="eggNOG" id="KOG3685">
    <property type="taxonomic scope" value="Eukaryota"/>
</dbReference>
<dbReference type="SUPFAM" id="SSF56219">
    <property type="entry name" value="DNase I-like"/>
    <property type="match status" value="1"/>
</dbReference>
<dbReference type="Proteomes" id="UP000015101">
    <property type="component" value="Unassembled WGS sequence"/>
</dbReference>
<dbReference type="RefSeq" id="XP_009008906.1">
    <property type="nucleotide sequence ID" value="XM_009010658.1"/>
</dbReference>
<dbReference type="InterPro" id="IPR036691">
    <property type="entry name" value="Endo/exonu/phosph_ase_sf"/>
</dbReference>
<dbReference type="Gene3D" id="3.60.10.10">
    <property type="entry name" value="Endonuclease/exonuclease/phosphatase"/>
    <property type="match status" value="1"/>
</dbReference>
<reference evidence="3" key="1">
    <citation type="submission" date="2012-12" db="EMBL/GenBank/DDBJ databases">
        <authorList>
            <person name="Hellsten U."/>
            <person name="Grimwood J."/>
            <person name="Chapman J.A."/>
            <person name="Shapiro H."/>
            <person name="Aerts A."/>
            <person name="Otillar R.P."/>
            <person name="Terry A.Y."/>
            <person name="Boore J.L."/>
            <person name="Simakov O."/>
            <person name="Marletaz F."/>
            <person name="Cho S.-J."/>
            <person name="Edsinger-Gonzales E."/>
            <person name="Havlak P."/>
            <person name="Kuo D.-H."/>
            <person name="Larsson T."/>
            <person name="Lv J."/>
            <person name="Arendt D."/>
            <person name="Savage R."/>
            <person name="Osoegawa K."/>
            <person name="de Jong P."/>
            <person name="Lindberg D.R."/>
            <person name="Seaver E.C."/>
            <person name="Weisblat D.A."/>
            <person name="Putnam N.H."/>
            <person name="Grigoriev I.V."/>
            <person name="Rokhsar D.S."/>
        </authorList>
    </citation>
    <scope>NUCLEOTIDE SEQUENCE</scope>
</reference>
<dbReference type="GeneID" id="20197980"/>
<dbReference type="CTD" id="20197980"/>
<accession>T1EN30</accession>
<evidence type="ECO:0000313" key="2">
    <source>
        <dbReference type="EnsemblMetazoa" id="HelroP158648"/>
    </source>
</evidence>
<organism evidence="2 3">
    <name type="scientific">Helobdella robusta</name>
    <name type="common">Californian leech</name>
    <dbReference type="NCBI Taxonomy" id="6412"/>
    <lineage>
        <taxon>Eukaryota</taxon>
        <taxon>Metazoa</taxon>
        <taxon>Spiralia</taxon>
        <taxon>Lophotrochozoa</taxon>
        <taxon>Annelida</taxon>
        <taxon>Clitellata</taxon>
        <taxon>Hirudinea</taxon>
        <taxon>Rhynchobdellida</taxon>
        <taxon>Glossiphoniidae</taxon>
        <taxon>Helobdella</taxon>
    </lineage>
</organism>
<reference evidence="1 3" key="2">
    <citation type="journal article" date="2013" name="Nature">
        <title>Insights into bilaterian evolution from three spiralian genomes.</title>
        <authorList>
            <person name="Simakov O."/>
            <person name="Marletaz F."/>
            <person name="Cho S.J."/>
            <person name="Edsinger-Gonzales E."/>
            <person name="Havlak P."/>
            <person name="Hellsten U."/>
            <person name="Kuo D.H."/>
            <person name="Larsson T."/>
            <person name="Lv J."/>
            <person name="Arendt D."/>
            <person name="Savage R."/>
            <person name="Osoegawa K."/>
            <person name="de Jong P."/>
            <person name="Grimwood J."/>
            <person name="Chapman J.A."/>
            <person name="Shapiro H."/>
            <person name="Aerts A."/>
            <person name="Otillar R.P."/>
            <person name="Terry A.Y."/>
            <person name="Boore J.L."/>
            <person name="Grigoriev I.V."/>
            <person name="Lindberg D.R."/>
            <person name="Seaver E.C."/>
            <person name="Weisblat D.A."/>
            <person name="Putnam N.H."/>
            <person name="Rokhsar D.S."/>
        </authorList>
    </citation>
    <scope>NUCLEOTIDE SEQUENCE</scope>
</reference>
<dbReference type="EMBL" id="KB095811">
    <property type="protein sequence ID" value="ESO12186.1"/>
    <property type="molecule type" value="Genomic_DNA"/>
</dbReference>
<evidence type="ECO:0000313" key="3">
    <source>
        <dbReference type="Proteomes" id="UP000015101"/>
    </source>
</evidence>
<sequence length="154" mass="17857">MATYRPKLLPRKPSTNTYQIKKHDSNKLNTPFTAATWNVRTLYQTGKFENVKQEIKRMKLSILGLSETRWKKSGVITFEEDVNKSENEIFGDALTESAREVIPVKKQKIGQKGITDDIVSLMDERRKVKSCNPDSYKKMDKAIKKMCLEAKKKW</sequence>
<keyword evidence="3" id="KW-1185">Reference proteome</keyword>
<dbReference type="EMBL" id="AMQM01000097">
    <property type="status" value="NOT_ANNOTATED_CDS"/>
    <property type="molecule type" value="Genomic_DNA"/>
</dbReference>
<dbReference type="OrthoDB" id="6143992at2759"/>
<dbReference type="InParanoid" id="T1EN30"/>
<dbReference type="HOGENOM" id="CLU_1706161_0_0_1"/>
<proteinExistence type="predicted"/>
<dbReference type="AlphaFoldDB" id="T1EN30"/>
<reference evidence="2" key="3">
    <citation type="submission" date="2015-06" db="UniProtKB">
        <authorList>
            <consortium name="EnsemblMetazoa"/>
        </authorList>
    </citation>
    <scope>IDENTIFICATION</scope>
</reference>
<name>T1EN30_HELRO</name>